<dbReference type="KEGG" id="dal:Dalk_4505"/>
<sequence length="239" mass="26437">MLPILIIKAGGTFPETRKKFGDFEDWTMHFAGLSRDQVMIVDFREDVPLPEMGAFSGAIMTGSHSMVTDPDPWILRTEAYIQRIMEENVPFLGVCFGHQLLGRAAGGKAGNNPKGKEVGTKEILGTAEAASDLLFRDMPSKYFGHATHTQAVLELPEGAVLLAYNDFEPHHAIRVGERAWGLQFHPEFSTEHMDEYIDFQAQALKKQGEDIAALHAQTCETGPSHGLLKRFVQIATGEI</sequence>
<dbReference type="Gene3D" id="3.40.50.880">
    <property type="match status" value="1"/>
</dbReference>
<reference evidence="2 3" key="1">
    <citation type="journal article" date="2012" name="Environ. Microbiol.">
        <title>The genome sequence of Desulfatibacillum alkenivorans AK-01: a blueprint for anaerobic alkane oxidation.</title>
        <authorList>
            <person name="Callaghan A.V."/>
            <person name="Morris B.E."/>
            <person name="Pereira I.A."/>
            <person name="McInerney M.J."/>
            <person name="Austin R.N."/>
            <person name="Groves J.T."/>
            <person name="Kukor J.J."/>
            <person name="Suflita J.M."/>
            <person name="Young L.Y."/>
            <person name="Zylstra G.J."/>
            <person name="Wawrik B."/>
        </authorList>
    </citation>
    <scope>NUCLEOTIDE SEQUENCE [LARGE SCALE GENOMIC DNA]</scope>
    <source>
        <strain evidence="2 3">AK-01</strain>
    </source>
</reference>
<evidence type="ECO:0000313" key="2">
    <source>
        <dbReference type="EMBL" id="ACL06184.1"/>
    </source>
</evidence>
<dbReference type="PANTHER" id="PTHR42695:SF5">
    <property type="entry name" value="GLUTAMINE AMIDOTRANSFERASE YLR126C-RELATED"/>
    <property type="match status" value="1"/>
</dbReference>
<dbReference type="InterPro" id="IPR029062">
    <property type="entry name" value="Class_I_gatase-like"/>
</dbReference>
<dbReference type="AlphaFoldDB" id="B8FCM1"/>
<dbReference type="CDD" id="cd01741">
    <property type="entry name" value="GATase1_1"/>
    <property type="match status" value="1"/>
</dbReference>
<gene>
    <name evidence="2" type="ordered locus">Dalk_4505</name>
</gene>
<dbReference type="InterPro" id="IPR017926">
    <property type="entry name" value="GATASE"/>
</dbReference>
<dbReference type="Pfam" id="PF00117">
    <property type="entry name" value="GATase"/>
    <property type="match status" value="1"/>
</dbReference>
<dbReference type="InterPro" id="IPR044992">
    <property type="entry name" value="ChyE-like"/>
</dbReference>
<dbReference type="GO" id="GO:0005829">
    <property type="term" value="C:cytosol"/>
    <property type="evidence" value="ECO:0007669"/>
    <property type="project" value="TreeGrafter"/>
</dbReference>
<proteinExistence type="predicted"/>
<keyword evidence="2" id="KW-0315">Glutamine amidotransferase</keyword>
<keyword evidence="3" id="KW-1185">Reference proteome</keyword>
<dbReference type="NCBIfam" id="NF006562">
    <property type="entry name" value="PRK09065.1"/>
    <property type="match status" value="1"/>
</dbReference>
<protein>
    <submittedName>
        <fullName evidence="2">Glutamine amidotransferase class-I</fullName>
    </submittedName>
</protein>
<evidence type="ECO:0000259" key="1">
    <source>
        <dbReference type="Pfam" id="PF00117"/>
    </source>
</evidence>
<organism evidence="2 3">
    <name type="scientific">Desulfatibacillum aliphaticivorans</name>
    <dbReference type="NCBI Taxonomy" id="218208"/>
    <lineage>
        <taxon>Bacteria</taxon>
        <taxon>Pseudomonadati</taxon>
        <taxon>Thermodesulfobacteriota</taxon>
        <taxon>Desulfobacteria</taxon>
        <taxon>Desulfobacterales</taxon>
        <taxon>Desulfatibacillaceae</taxon>
        <taxon>Desulfatibacillum</taxon>
    </lineage>
</organism>
<name>B8FCM1_DESAL</name>
<dbReference type="SUPFAM" id="SSF52317">
    <property type="entry name" value="Class I glutamine amidotransferase-like"/>
    <property type="match status" value="1"/>
</dbReference>
<feature type="domain" description="Glutamine amidotransferase" evidence="1">
    <location>
        <begin position="77"/>
        <end position="197"/>
    </location>
</feature>
<dbReference type="PROSITE" id="PS51273">
    <property type="entry name" value="GATASE_TYPE_1"/>
    <property type="match status" value="1"/>
</dbReference>
<evidence type="ECO:0000313" key="3">
    <source>
        <dbReference type="Proteomes" id="UP000000739"/>
    </source>
</evidence>
<dbReference type="EMBL" id="CP001322">
    <property type="protein sequence ID" value="ACL06184.1"/>
    <property type="molecule type" value="Genomic_DNA"/>
</dbReference>
<dbReference type="RefSeq" id="WP_015949230.1">
    <property type="nucleotide sequence ID" value="NC_011768.1"/>
</dbReference>
<dbReference type="PANTHER" id="PTHR42695">
    <property type="entry name" value="GLUTAMINE AMIDOTRANSFERASE YLR126C-RELATED"/>
    <property type="match status" value="1"/>
</dbReference>
<dbReference type="eggNOG" id="COG0518">
    <property type="taxonomic scope" value="Bacteria"/>
</dbReference>
<dbReference type="HOGENOM" id="CLU_054974_4_1_7"/>
<accession>B8FCM1</accession>
<dbReference type="Proteomes" id="UP000000739">
    <property type="component" value="Chromosome"/>
</dbReference>